<organism evidence="2 3">
    <name type="scientific">Brassica napus</name>
    <name type="common">Rape</name>
    <dbReference type="NCBI Taxonomy" id="3708"/>
    <lineage>
        <taxon>Eukaryota</taxon>
        <taxon>Viridiplantae</taxon>
        <taxon>Streptophyta</taxon>
        <taxon>Embryophyta</taxon>
        <taxon>Tracheophyta</taxon>
        <taxon>Spermatophyta</taxon>
        <taxon>Magnoliopsida</taxon>
        <taxon>eudicotyledons</taxon>
        <taxon>Gunneridae</taxon>
        <taxon>Pentapetalae</taxon>
        <taxon>rosids</taxon>
        <taxon>malvids</taxon>
        <taxon>Brassicales</taxon>
        <taxon>Brassicaceae</taxon>
        <taxon>Brassiceae</taxon>
        <taxon>Brassica</taxon>
    </lineage>
</organism>
<sequence length="142" mass="15735">MYIYIFSFSNNHAIAVRPYSRCFLHSSPSFDLESSPFILGILVPCCMVVSYGVVLAKVRNYILLGLSQSLVVIDVVFLVASLPSIVFARLSFQDLIFGDLTSMLFFIARGWLHGASYLLDGGCASGALDMRLFVSVVTLFFR</sequence>
<keyword evidence="1" id="KW-0812">Transmembrane</keyword>
<proteinExistence type="predicted"/>
<protein>
    <submittedName>
        <fullName evidence="2">Uncharacterized protein</fullName>
    </submittedName>
</protein>
<evidence type="ECO:0000313" key="2">
    <source>
        <dbReference type="EMBL" id="KAH0939631.1"/>
    </source>
</evidence>
<accession>A0ABQ8ED82</accession>
<keyword evidence="1" id="KW-0472">Membrane</keyword>
<evidence type="ECO:0000256" key="1">
    <source>
        <dbReference type="SAM" id="Phobius"/>
    </source>
</evidence>
<keyword evidence="1" id="KW-1133">Transmembrane helix</keyword>
<name>A0ABQ8ED82_BRANA</name>
<reference evidence="2 3" key="1">
    <citation type="submission" date="2021-05" db="EMBL/GenBank/DDBJ databases">
        <title>Genome Assembly of Synthetic Allotetraploid Brassica napus Reveals Homoeologous Exchanges between Subgenomes.</title>
        <authorList>
            <person name="Davis J.T."/>
        </authorList>
    </citation>
    <scope>NUCLEOTIDE SEQUENCE [LARGE SCALE GENOMIC DNA]</scope>
    <source>
        <strain evidence="3">cv. Da-Ae</strain>
        <tissue evidence="2">Seedling</tissue>
    </source>
</reference>
<dbReference type="EMBL" id="JAGKQM010000002">
    <property type="protein sequence ID" value="KAH0939631.1"/>
    <property type="molecule type" value="Genomic_DNA"/>
</dbReference>
<dbReference type="Proteomes" id="UP000824890">
    <property type="component" value="Unassembled WGS sequence"/>
</dbReference>
<keyword evidence="3" id="KW-1185">Reference proteome</keyword>
<feature type="transmembrane region" description="Helical" evidence="1">
    <location>
        <begin position="70"/>
        <end position="89"/>
    </location>
</feature>
<comment type="caution">
    <text evidence="2">The sequence shown here is derived from an EMBL/GenBank/DDBJ whole genome shotgun (WGS) entry which is preliminary data.</text>
</comment>
<gene>
    <name evidence="2" type="ORF">HID58_007092</name>
</gene>
<feature type="transmembrane region" description="Helical" evidence="1">
    <location>
        <begin position="37"/>
        <end position="58"/>
    </location>
</feature>
<evidence type="ECO:0000313" key="3">
    <source>
        <dbReference type="Proteomes" id="UP000824890"/>
    </source>
</evidence>